<dbReference type="PANTHER" id="PTHR24220:SF86">
    <property type="entry name" value="ABC TRANSPORTER ABCH.1"/>
    <property type="match status" value="1"/>
</dbReference>
<proteinExistence type="predicted"/>
<feature type="domain" description="ABC transporter" evidence="5">
    <location>
        <begin position="31"/>
        <end position="256"/>
    </location>
</feature>
<dbReference type="InterPro" id="IPR003593">
    <property type="entry name" value="AAA+_ATPase"/>
</dbReference>
<dbReference type="Proteomes" id="UP000768567">
    <property type="component" value="Unassembled WGS sequence"/>
</dbReference>
<dbReference type="PROSITE" id="PS00211">
    <property type="entry name" value="ABC_TRANSPORTER_1"/>
    <property type="match status" value="1"/>
</dbReference>
<dbReference type="SMART" id="SM00382">
    <property type="entry name" value="AAA"/>
    <property type="match status" value="1"/>
</dbReference>
<dbReference type="InterPro" id="IPR027417">
    <property type="entry name" value="P-loop_NTPase"/>
</dbReference>
<organism evidence="6 7">
    <name type="scientific">Gemmiger gallinarum</name>
    <dbReference type="NCBI Taxonomy" id="2779354"/>
    <lineage>
        <taxon>Bacteria</taxon>
        <taxon>Bacillati</taxon>
        <taxon>Bacillota</taxon>
        <taxon>Clostridia</taxon>
        <taxon>Eubacteriales</taxon>
        <taxon>Gemmiger</taxon>
    </lineage>
</organism>
<evidence type="ECO:0000259" key="5">
    <source>
        <dbReference type="PROSITE" id="PS50893"/>
    </source>
</evidence>
<evidence type="ECO:0000256" key="1">
    <source>
        <dbReference type="ARBA" id="ARBA00022448"/>
    </source>
</evidence>
<protein>
    <submittedName>
        <fullName evidence="6">ABC transporter ATP-binding protein</fullName>
    </submittedName>
</protein>
<evidence type="ECO:0000313" key="7">
    <source>
        <dbReference type="Proteomes" id="UP000768567"/>
    </source>
</evidence>
<dbReference type="EMBL" id="JADCKC010000004">
    <property type="protein sequence ID" value="MBE5038747.1"/>
    <property type="molecule type" value="Genomic_DNA"/>
</dbReference>
<dbReference type="InterPro" id="IPR015854">
    <property type="entry name" value="ABC_transpr_LolD-like"/>
</dbReference>
<name>A0ABR9R6G5_9FIRM</name>
<dbReference type="GO" id="GO:0005524">
    <property type="term" value="F:ATP binding"/>
    <property type="evidence" value="ECO:0007669"/>
    <property type="project" value="UniProtKB-KW"/>
</dbReference>
<dbReference type="InterPro" id="IPR017871">
    <property type="entry name" value="ABC_transporter-like_CS"/>
</dbReference>
<feature type="region of interest" description="Disordered" evidence="4">
    <location>
        <begin position="1"/>
        <end position="23"/>
    </location>
</feature>
<gene>
    <name evidence="6" type="ORF">INF35_13210</name>
</gene>
<sequence>MVKGWGCSLSLSNQGGDPPVQEQYPRTRPLIEVRGIRKEYPLGDETVVALKGINLNIMRGEICCIFGTSGSGKSTFLNQLAGMEKPTRGVVRIGGVPVSQLDENKLAAFRQRHVGFVFQSYNLLPHLTATENVALPLMFRGVPRKEREEAARKMLCRVGLPHRLDHFPRQMSGGQQQRVGIARAFIARPDVVFADEPTGNLDSRTTVEIMEMICAFSRKYHQTIILVTHDPEMAAYADRIVRLIDGEIVSDEARRS</sequence>
<dbReference type="Pfam" id="PF00005">
    <property type="entry name" value="ABC_tran"/>
    <property type="match status" value="1"/>
</dbReference>
<dbReference type="InterPro" id="IPR017911">
    <property type="entry name" value="MacB-like_ATP-bd"/>
</dbReference>
<comment type="caution">
    <text evidence="6">The sequence shown here is derived from an EMBL/GenBank/DDBJ whole genome shotgun (WGS) entry which is preliminary data.</text>
</comment>
<dbReference type="Gene3D" id="3.40.50.300">
    <property type="entry name" value="P-loop containing nucleotide triphosphate hydrolases"/>
    <property type="match status" value="1"/>
</dbReference>
<evidence type="ECO:0000256" key="4">
    <source>
        <dbReference type="SAM" id="MobiDB-lite"/>
    </source>
</evidence>
<keyword evidence="7" id="KW-1185">Reference proteome</keyword>
<reference evidence="6 7" key="1">
    <citation type="submission" date="2020-10" db="EMBL/GenBank/DDBJ databases">
        <title>ChiBAC.</title>
        <authorList>
            <person name="Zenner C."/>
            <person name="Hitch T.C.A."/>
            <person name="Clavel T."/>
        </authorList>
    </citation>
    <scope>NUCLEOTIDE SEQUENCE [LARGE SCALE GENOMIC DNA]</scope>
    <source>
        <strain evidence="6 7">DSM 109015</strain>
    </source>
</reference>
<dbReference type="InterPro" id="IPR003439">
    <property type="entry name" value="ABC_transporter-like_ATP-bd"/>
</dbReference>
<keyword evidence="3 6" id="KW-0067">ATP-binding</keyword>
<dbReference type="PROSITE" id="PS50893">
    <property type="entry name" value="ABC_TRANSPORTER_2"/>
    <property type="match status" value="1"/>
</dbReference>
<keyword evidence="1" id="KW-0813">Transport</keyword>
<evidence type="ECO:0000256" key="2">
    <source>
        <dbReference type="ARBA" id="ARBA00022741"/>
    </source>
</evidence>
<evidence type="ECO:0000256" key="3">
    <source>
        <dbReference type="ARBA" id="ARBA00022840"/>
    </source>
</evidence>
<keyword evidence="2" id="KW-0547">Nucleotide-binding</keyword>
<dbReference type="CDD" id="cd03255">
    <property type="entry name" value="ABC_MJ0796_LolCDE_FtsE"/>
    <property type="match status" value="1"/>
</dbReference>
<accession>A0ABR9R6G5</accession>
<evidence type="ECO:0000313" key="6">
    <source>
        <dbReference type="EMBL" id="MBE5038747.1"/>
    </source>
</evidence>
<dbReference type="SUPFAM" id="SSF52540">
    <property type="entry name" value="P-loop containing nucleoside triphosphate hydrolases"/>
    <property type="match status" value="1"/>
</dbReference>
<dbReference type="PANTHER" id="PTHR24220">
    <property type="entry name" value="IMPORT ATP-BINDING PROTEIN"/>
    <property type="match status" value="1"/>
</dbReference>